<gene>
    <name evidence="1" type="ORF">FPL22_16005</name>
</gene>
<protein>
    <submittedName>
        <fullName evidence="1">Uncharacterized protein</fullName>
    </submittedName>
</protein>
<sequence length="239" mass="25734">MAKSPADDPRSFISQVSLVGRGGGAFKKLRGFDKSRHTVPDAVNNATSGFLAKLCTPELSEEAEDFFQRAKAAMSYKRKDMSLDVTSPMAVLSAKDFTFEITYALESADPSSYAITRTLHSIKTGDLLRVAEFNELFAGQFSAIAFALKKGVRVEAVIDAVEGLEGDADAEGKIHVDYPSDYRDCTLSVTGIAAAVVCDGATLEMRFEKSGSPRELIEAFAAVRKAFALTKDRALAGLL</sequence>
<keyword evidence="2" id="KW-1185">Reference proteome</keyword>
<dbReference type="RefSeq" id="WP_144354042.1">
    <property type="nucleotide sequence ID" value="NZ_CBCRVV010000004.1"/>
</dbReference>
<dbReference type="EMBL" id="VMBG01000003">
    <property type="protein sequence ID" value="TSJ75769.1"/>
    <property type="molecule type" value="Genomic_DNA"/>
</dbReference>
<reference evidence="1 2" key="1">
    <citation type="submission" date="2019-07" db="EMBL/GenBank/DDBJ databases">
        <title>Description of 53C-WASEF.</title>
        <authorList>
            <person name="Pitt A."/>
            <person name="Hahn M.W."/>
        </authorList>
    </citation>
    <scope>NUCLEOTIDE SEQUENCE [LARGE SCALE GENOMIC DNA]</scope>
    <source>
        <strain evidence="1 2">53C-WASEF</strain>
    </source>
</reference>
<dbReference type="OrthoDB" id="192612at2"/>
<comment type="caution">
    <text evidence="1">The sequence shown here is derived from an EMBL/GenBank/DDBJ whole genome shotgun (WGS) entry which is preliminary data.</text>
</comment>
<organism evidence="1 2">
    <name type="scientific">Rariglobus hedericola</name>
    <dbReference type="NCBI Taxonomy" id="2597822"/>
    <lineage>
        <taxon>Bacteria</taxon>
        <taxon>Pseudomonadati</taxon>
        <taxon>Verrucomicrobiota</taxon>
        <taxon>Opitutia</taxon>
        <taxon>Opitutales</taxon>
        <taxon>Opitutaceae</taxon>
        <taxon>Rariglobus</taxon>
    </lineage>
</organism>
<accession>A0A556QGK1</accession>
<proteinExistence type="predicted"/>
<evidence type="ECO:0000313" key="1">
    <source>
        <dbReference type="EMBL" id="TSJ75769.1"/>
    </source>
</evidence>
<evidence type="ECO:0000313" key="2">
    <source>
        <dbReference type="Proteomes" id="UP000315648"/>
    </source>
</evidence>
<dbReference type="AlphaFoldDB" id="A0A556QGK1"/>
<dbReference type="Proteomes" id="UP000315648">
    <property type="component" value="Unassembled WGS sequence"/>
</dbReference>
<name>A0A556QGK1_9BACT</name>